<dbReference type="InterPro" id="IPR050266">
    <property type="entry name" value="AB_hydrolase_sf"/>
</dbReference>
<dbReference type="EMBL" id="JAAKZX010000080">
    <property type="protein sequence ID" value="NGO45078.1"/>
    <property type="molecule type" value="Genomic_DNA"/>
</dbReference>
<evidence type="ECO:0000313" key="3">
    <source>
        <dbReference type="EMBL" id="NGO45078.1"/>
    </source>
</evidence>
<feature type="domain" description="AB hydrolase-1" evidence="2">
    <location>
        <begin position="36"/>
        <end position="251"/>
    </location>
</feature>
<dbReference type="SUPFAM" id="SSF53474">
    <property type="entry name" value="alpha/beta-Hydrolases"/>
    <property type="match status" value="1"/>
</dbReference>
<dbReference type="Gene3D" id="3.40.50.1820">
    <property type="entry name" value="alpha/beta hydrolase"/>
    <property type="match status" value="1"/>
</dbReference>
<dbReference type="GO" id="GO:0016787">
    <property type="term" value="F:hydrolase activity"/>
    <property type="evidence" value="ECO:0007669"/>
    <property type="project" value="UniProtKB-KW"/>
</dbReference>
<dbReference type="Proteomes" id="UP001518140">
    <property type="component" value="Unassembled WGS sequence"/>
</dbReference>
<dbReference type="Pfam" id="PF12697">
    <property type="entry name" value="Abhydrolase_6"/>
    <property type="match status" value="1"/>
</dbReference>
<keyword evidence="1 3" id="KW-0378">Hydrolase</keyword>
<protein>
    <submittedName>
        <fullName evidence="3">Alpha/beta fold hydrolase</fullName>
    </submittedName>
</protein>
<evidence type="ECO:0000256" key="1">
    <source>
        <dbReference type="ARBA" id="ARBA00022801"/>
    </source>
</evidence>
<sequence>MNVEEGTLRHGLPYRALGTGDEPLVVLRWFTDNHTNPEGWERNVELKQLAPLAERYRVYAVNRAPGMAKGTTMEQIAEQHAEALTEKFGGPVHILGTSSGGSVALQLAADHPQVFRRMVLAMAGHTMGDEARAAQLKYAEACEAGRRALHHTARISFKSAALAKVVAPLMWLVDPFVRPKEPSDMVAFVRAEAAYDVRDRLGEIRVPTLVIAGGQDPACPPEVCRRTADGMPDAELVVYEKAGHIGTFNNPQFPKDVLAFLGGGSPGRG</sequence>
<reference evidence="3 4" key="1">
    <citation type="submission" date="2020-02" db="EMBL/GenBank/DDBJ databases">
        <title>Whole-genome analyses of novel actinobacteria.</title>
        <authorList>
            <person name="Sahin N."/>
            <person name="Tokatli A."/>
        </authorList>
    </citation>
    <scope>NUCLEOTIDE SEQUENCE [LARGE SCALE GENOMIC DNA]</scope>
    <source>
        <strain evidence="3 4">YC419</strain>
    </source>
</reference>
<dbReference type="InterPro" id="IPR000073">
    <property type="entry name" value="AB_hydrolase_1"/>
</dbReference>
<name>A0ABX0DTW3_9ACTN</name>
<accession>A0ABX0DTW3</accession>
<gene>
    <name evidence="3" type="ORF">G6048_23940</name>
</gene>
<evidence type="ECO:0000313" key="4">
    <source>
        <dbReference type="Proteomes" id="UP001518140"/>
    </source>
</evidence>
<evidence type="ECO:0000259" key="2">
    <source>
        <dbReference type="Pfam" id="PF12697"/>
    </source>
</evidence>
<dbReference type="PRINTS" id="PR00111">
    <property type="entry name" value="ABHYDROLASE"/>
</dbReference>
<comment type="caution">
    <text evidence="3">The sequence shown here is derived from an EMBL/GenBank/DDBJ whole genome shotgun (WGS) entry which is preliminary data.</text>
</comment>
<dbReference type="InterPro" id="IPR029058">
    <property type="entry name" value="AB_hydrolase_fold"/>
</dbReference>
<keyword evidence="4" id="KW-1185">Reference proteome</keyword>
<proteinExistence type="predicted"/>
<organism evidence="3 4">
    <name type="scientific">Streptomyces ureilyticus</name>
    <dbReference type="NCBI Taxonomy" id="1775131"/>
    <lineage>
        <taxon>Bacteria</taxon>
        <taxon>Bacillati</taxon>
        <taxon>Actinomycetota</taxon>
        <taxon>Actinomycetes</taxon>
        <taxon>Kitasatosporales</taxon>
        <taxon>Streptomycetaceae</taxon>
        <taxon>Streptomyces</taxon>
    </lineage>
</organism>
<dbReference type="PANTHER" id="PTHR43798">
    <property type="entry name" value="MONOACYLGLYCEROL LIPASE"/>
    <property type="match status" value="1"/>
</dbReference>
<dbReference type="PANTHER" id="PTHR43798:SF31">
    <property type="entry name" value="AB HYDROLASE SUPERFAMILY PROTEIN YCLE"/>
    <property type="match status" value="1"/>
</dbReference>